<reference evidence="2 3" key="1">
    <citation type="submission" date="2020-08" db="EMBL/GenBank/DDBJ databases">
        <title>Sequencing the genomes of 1000 actinobacteria strains.</title>
        <authorList>
            <person name="Klenk H.-P."/>
        </authorList>
    </citation>
    <scope>NUCLEOTIDE SEQUENCE [LARGE SCALE GENOMIC DNA]</scope>
    <source>
        <strain evidence="2 3">DSM 45823</strain>
    </source>
</reference>
<protein>
    <recommendedName>
        <fullName evidence="4">PknH-like extracellular domain-containing protein</fullName>
    </recommendedName>
</protein>
<dbReference type="EMBL" id="JACJII010000001">
    <property type="protein sequence ID" value="MBA9003829.1"/>
    <property type="molecule type" value="Genomic_DNA"/>
</dbReference>
<accession>A0A7W3MXT4</accession>
<proteinExistence type="predicted"/>
<feature type="region of interest" description="Disordered" evidence="1">
    <location>
        <begin position="28"/>
        <end position="55"/>
    </location>
</feature>
<dbReference type="Proteomes" id="UP000539313">
    <property type="component" value="Unassembled WGS sequence"/>
</dbReference>
<comment type="caution">
    <text evidence="2">The sequence shown here is derived from an EMBL/GenBank/DDBJ whole genome shotgun (WGS) entry which is preliminary data.</text>
</comment>
<name>A0A7W3MXT4_9ACTN</name>
<evidence type="ECO:0000313" key="2">
    <source>
        <dbReference type="EMBL" id="MBA9003829.1"/>
    </source>
</evidence>
<dbReference type="PROSITE" id="PS51257">
    <property type="entry name" value="PROKAR_LIPOPROTEIN"/>
    <property type="match status" value="1"/>
</dbReference>
<dbReference type="AlphaFoldDB" id="A0A7W3MXT4"/>
<sequence>MTRDSTRATNRRGRLIAVTLAAIAGITSCSGSDERPRTRQAPTTSPSPSAPPRYTAEHVRARLLTPEEVGKEIFSAPVEFLPFKSKKAPSCSLSEVKLPGDPELIFRQFANRTRRAADEVRYAQLIARFPSPAGAAEAYTTLRQKARSCPAKQHVPPRRVRKNFTLFPHDDTWRVNEDSLMGWQHLRGLERQVIPRNYTKYNVLHYMYDYAVRGNLLIATAYWERTEPDGSGEPTAGRATEILTKQLRKLG</sequence>
<keyword evidence="3" id="KW-1185">Reference proteome</keyword>
<gene>
    <name evidence="2" type="ORF">HNR21_002711</name>
</gene>
<evidence type="ECO:0000256" key="1">
    <source>
        <dbReference type="SAM" id="MobiDB-lite"/>
    </source>
</evidence>
<evidence type="ECO:0000313" key="3">
    <source>
        <dbReference type="Proteomes" id="UP000539313"/>
    </source>
</evidence>
<evidence type="ECO:0008006" key="4">
    <source>
        <dbReference type="Google" id="ProtNLM"/>
    </source>
</evidence>
<organism evidence="2 3">
    <name type="scientific">Thermomonospora cellulosilytica</name>
    <dbReference type="NCBI Taxonomy" id="1411118"/>
    <lineage>
        <taxon>Bacteria</taxon>
        <taxon>Bacillati</taxon>
        <taxon>Actinomycetota</taxon>
        <taxon>Actinomycetes</taxon>
        <taxon>Streptosporangiales</taxon>
        <taxon>Thermomonosporaceae</taxon>
        <taxon>Thermomonospora</taxon>
    </lineage>
</organism>